<dbReference type="EMBL" id="MN740762">
    <property type="protein sequence ID" value="QHS81971.1"/>
    <property type="molecule type" value="Genomic_DNA"/>
</dbReference>
<evidence type="ECO:0000256" key="1">
    <source>
        <dbReference type="SAM" id="MobiDB-lite"/>
    </source>
</evidence>
<protein>
    <recommendedName>
        <fullName evidence="3">N-acetyltransferase domain-containing protein</fullName>
    </recommendedName>
</protein>
<name>A0A6C0ARP9_9ZZZZ</name>
<evidence type="ECO:0008006" key="3">
    <source>
        <dbReference type="Google" id="ProtNLM"/>
    </source>
</evidence>
<dbReference type="SUPFAM" id="SSF55729">
    <property type="entry name" value="Acyl-CoA N-acyltransferases (Nat)"/>
    <property type="match status" value="1"/>
</dbReference>
<dbReference type="InterPro" id="IPR016181">
    <property type="entry name" value="Acyl_CoA_acyltransferase"/>
</dbReference>
<dbReference type="Gene3D" id="3.40.630.30">
    <property type="match status" value="1"/>
</dbReference>
<reference evidence="2" key="1">
    <citation type="journal article" date="2020" name="Nature">
        <title>Giant virus diversity and host interactions through global metagenomics.</title>
        <authorList>
            <person name="Schulz F."/>
            <person name="Roux S."/>
            <person name="Paez-Espino D."/>
            <person name="Jungbluth S."/>
            <person name="Walsh D.A."/>
            <person name="Denef V.J."/>
            <person name="McMahon K.D."/>
            <person name="Konstantinidis K.T."/>
            <person name="Eloe-Fadrosh E.A."/>
            <person name="Kyrpides N.C."/>
            <person name="Woyke T."/>
        </authorList>
    </citation>
    <scope>NUCLEOTIDE SEQUENCE</scope>
    <source>
        <strain evidence="2">GVMAG-S-1101165-79</strain>
    </source>
</reference>
<organism evidence="2">
    <name type="scientific">viral metagenome</name>
    <dbReference type="NCBI Taxonomy" id="1070528"/>
    <lineage>
        <taxon>unclassified sequences</taxon>
        <taxon>metagenomes</taxon>
        <taxon>organismal metagenomes</taxon>
    </lineage>
</organism>
<accession>A0A6C0ARP9</accession>
<proteinExistence type="predicted"/>
<dbReference type="AlphaFoldDB" id="A0A6C0ARP9"/>
<feature type="region of interest" description="Disordered" evidence="1">
    <location>
        <begin position="172"/>
        <end position="215"/>
    </location>
</feature>
<sequence>MYRCCYVLSEKNKQYFTQLANCGCVEGDKTELLTQVKDNKNFCRDQLAINYNYFVYCLTADITIIYIQNVIDNKILGACSINLDRILVIYSMCVPDNGIKGIGTLLLDNIKCIGKLIDAERINLAANSSVREFYIKNGFTIDDDDNDDDDDDHGHGDDIGMTYNFKQTLLTTAKGGTRKSTSQKKNKSRYNKSNITKKSKNRNKKISKRGKTNKK</sequence>
<feature type="compositionally biased region" description="Basic residues" evidence="1">
    <location>
        <begin position="181"/>
        <end position="215"/>
    </location>
</feature>
<evidence type="ECO:0000313" key="2">
    <source>
        <dbReference type="EMBL" id="QHS81971.1"/>
    </source>
</evidence>